<name>A0AA39FL98_9HYME</name>
<evidence type="ECO:0000259" key="1">
    <source>
        <dbReference type="Pfam" id="PF23328"/>
    </source>
</evidence>
<dbReference type="EMBL" id="JAQQBS010000002">
    <property type="protein sequence ID" value="KAK0171677.1"/>
    <property type="molecule type" value="Genomic_DNA"/>
</dbReference>
<feature type="domain" description="Shavenoid isoform B-like N-terminal" evidence="1">
    <location>
        <begin position="41"/>
        <end position="103"/>
    </location>
</feature>
<comment type="caution">
    <text evidence="2">The sequence shown here is derived from an EMBL/GenBank/DDBJ whole genome shotgun (WGS) entry which is preliminary data.</text>
</comment>
<reference evidence="2" key="2">
    <citation type="submission" date="2023-03" db="EMBL/GenBank/DDBJ databases">
        <authorList>
            <person name="Inwood S.N."/>
            <person name="Skelly J.G."/>
            <person name="Guhlin J."/>
            <person name="Harrop T.W.R."/>
            <person name="Goldson S.G."/>
            <person name="Dearden P.K."/>
        </authorList>
    </citation>
    <scope>NUCLEOTIDE SEQUENCE</scope>
    <source>
        <strain evidence="2">Irish</strain>
        <tissue evidence="2">Whole body</tissue>
    </source>
</reference>
<evidence type="ECO:0000313" key="3">
    <source>
        <dbReference type="Proteomes" id="UP001168990"/>
    </source>
</evidence>
<keyword evidence="3" id="KW-1185">Reference proteome</keyword>
<proteinExistence type="predicted"/>
<organism evidence="2 3">
    <name type="scientific">Microctonus aethiopoides</name>
    <dbReference type="NCBI Taxonomy" id="144406"/>
    <lineage>
        <taxon>Eukaryota</taxon>
        <taxon>Metazoa</taxon>
        <taxon>Ecdysozoa</taxon>
        <taxon>Arthropoda</taxon>
        <taxon>Hexapoda</taxon>
        <taxon>Insecta</taxon>
        <taxon>Pterygota</taxon>
        <taxon>Neoptera</taxon>
        <taxon>Endopterygota</taxon>
        <taxon>Hymenoptera</taxon>
        <taxon>Apocrita</taxon>
        <taxon>Ichneumonoidea</taxon>
        <taxon>Braconidae</taxon>
        <taxon>Euphorinae</taxon>
        <taxon>Microctonus</taxon>
    </lineage>
</organism>
<dbReference type="Proteomes" id="UP001168990">
    <property type="component" value="Unassembled WGS sequence"/>
</dbReference>
<dbReference type="InterPro" id="IPR057507">
    <property type="entry name" value="Sha_B-like_N"/>
</dbReference>
<reference evidence="2" key="1">
    <citation type="journal article" date="2023" name="bioRxiv">
        <title>Scaffold-level genome assemblies of two parasitoid biocontrol wasps reveal the parthenogenesis mechanism and an associated novel virus.</title>
        <authorList>
            <person name="Inwood S."/>
            <person name="Skelly J."/>
            <person name="Guhlin J."/>
            <person name="Harrop T."/>
            <person name="Goldson S."/>
            <person name="Dearden P."/>
        </authorList>
    </citation>
    <scope>NUCLEOTIDE SEQUENCE</scope>
    <source>
        <strain evidence="2">Irish</strain>
        <tissue evidence="2">Whole body</tissue>
    </source>
</reference>
<protein>
    <recommendedName>
        <fullName evidence="1">Shavenoid isoform B-like N-terminal domain-containing protein</fullName>
    </recommendedName>
</protein>
<gene>
    <name evidence="2" type="ORF">PV328_005099</name>
</gene>
<evidence type="ECO:0000313" key="2">
    <source>
        <dbReference type="EMBL" id="KAK0171677.1"/>
    </source>
</evidence>
<sequence length="103" mass="11581">MCQRRRTPTNMRKITKYISHLPFRHPYRMLRRITAAKSNTGSCLTACSDLSSFTATPYRRQSTITNGAVGLSSSSANSTCICQCNPTQPLFREDLHICVSDLH</sequence>
<accession>A0AA39FL98</accession>
<dbReference type="Pfam" id="PF23328">
    <property type="entry name" value="Sha_B_N"/>
    <property type="match status" value="1"/>
</dbReference>
<dbReference type="AlphaFoldDB" id="A0AA39FL98"/>
<feature type="non-terminal residue" evidence="2">
    <location>
        <position position="103"/>
    </location>
</feature>